<proteinExistence type="predicted"/>
<dbReference type="Proteomes" id="UP000663851">
    <property type="component" value="Unassembled WGS sequence"/>
</dbReference>
<evidence type="ECO:0000313" key="15">
    <source>
        <dbReference type="Proteomes" id="UP000663873"/>
    </source>
</evidence>
<dbReference type="InterPro" id="IPR000276">
    <property type="entry name" value="GPCR_Rhodpsn"/>
</dbReference>
<keyword evidence="7" id="KW-0807">Transducer</keyword>
<dbReference type="Proteomes" id="UP000663873">
    <property type="component" value="Unassembled WGS sequence"/>
</dbReference>
<keyword evidence="2 8" id="KW-0812">Transmembrane</keyword>
<evidence type="ECO:0000256" key="5">
    <source>
        <dbReference type="ARBA" id="ARBA00023136"/>
    </source>
</evidence>
<dbReference type="Pfam" id="PF00001">
    <property type="entry name" value="7tm_1"/>
    <property type="match status" value="1"/>
</dbReference>
<dbReference type="EMBL" id="CAJOBO010001522">
    <property type="protein sequence ID" value="CAF4386293.1"/>
    <property type="molecule type" value="Genomic_DNA"/>
</dbReference>
<dbReference type="Proteomes" id="UP000663825">
    <property type="component" value="Unassembled WGS sequence"/>
</dbReference>
<feature type="transmembrane region" description="Helical" evidence="8">
    <location>
        <begin position="135"/>
        <end position="157"/>
    </location>
</feature>
<evidence type="ECO:0000313" key="10">
    <source>
        <dbReference type="EMBL" id="CAF2995304.1"/>
    </source>
</evidence>
<keyword evidence="6" id="KW-0675">Receptor</keyword>
<evidence type="ECO:0000313" key="13">
    <source>
        <dbReference type="EMBL" id="CAF4386293.1"/>
    </source>
</evidence>
<dbReference type="GO" id="GO:0005886">
    <property type="term" value="C:plasma membrane"/>
    <property type="evidence" value="ECO:0007669"/>
    <property type="project" value="TreeGrafter"/>
</dbReference>
<dbReference type="InterPro" id="IPR017452">
    <property type="entry name" value="GPCR_Rhodpsn_7TM"/>
</dbReference>
<sequence length="332" mass="37449">MSTVSDAVRQLNAATTIIVLVISFVCFIPGILGLILSVAVFWQPVMRRKSCVLYLLASSIADLFVEFVVLPVRIASNGFGVDLAFYNRGICKVETFSFYTVRSIASWLIAFACVDRFLHSSRNPQLRRFSSLKTARLVIGITVIAMTIIYINMPVYYEISYSRNAFGVIAPTCNGQKGVYLTFISFWNMLFYTILPGLVMLVFGSLTIANIRQSHRVMPLSTGAQQFSRRTNNQLLRMLAAQVCFIIGATLPHSIYRLYAAFTARESRSALGIAQENLACNTVNTLTYFAHTSHFYLYTLTGSIFRKEVVRVLDRWFHIKRYLAGICHVETN</sequence>
<keyword evidence="5 8" id="KW-0472">Membrane</keyword>
<dbReference type="SUPFAM" id="SSF81321">
    <property type="entry name" value="Family A G protein-coupled receptor-like"/>
    <property type="match status" value="1"/>
</dbReference>
<evidence type="ECO:0000256" key="2">
    <source>
        <dbReference type="ARBA" id="ARBA00022692"/>
    </source>
</evidence>
<evidence type="ECO:0000256" key="3">
    <source>
        <dbReference type="ARBA" id="ARBA00022989"/>
    </source>
</evidence>
<keyword evidence="4" id="KW-0297">G-protein coupled receptor</keyword>
<accession>A0A817L2W5</accession>
<feature type="transmembrane region" description="Helical" evidence="8">
    <location>
        <begin position="189"/>
        <end position="211"/>
    </location>
</feature>
<keyword evidence="15" id="KW-1185">Reference proteome</keyword>
<feature type="transmembrane region" description="Helical" evidence="8">
    <location>
        <begin position="235"/>
        <end position="256"/>
    </location>
</feature>
<evidence type="ECO:0000313" key="14">
    <source>
        <dbReference type="Proteomes" id="UP000663825"/>
    </source>
</evidence>
<dbReference type="OrthoDB" id="9990906at2759"/>
<dbReference type="AlphaFoldDB" id="A0A817L2W5"/>
<dbReference type="PANTHER" id="PTHR24243">
    <property type="entry name" value="G-PROTEIN COUPLED RECEPTOR"/>
    <property type="match status" value="1"/>
</dbReference>
<organism evidence="10 14">
    <name type="scientific">Rotaria socialis</name>
    <dbReference type="NCBI Taxonomy" id="392032"/>
    <lineage>
        <taxon>Eukaryota</taxon>
        <taxon>Metazoa</taxon>
        <taxon>Spiralia</taxon>
        <taxon>Gnathifera</taxon>
        <taxon>Rotifera</taxon>
        <taxon>Eurotatoria</taxon>
        <taxon>Bdelloidea</taxon>
        <taxon>Philodinida</taxon>
        <taxon>Philodinidae</taxon>
        <taxon>Rotaria</taxon>
    </lineage>
</organism>
<evidence type="ECO:0000256" key="8">
    <source>
        <dbReference type="SAM" id="Phobius"/>
    </source>
</evidence>
<evidence type="ECO:0000256" key="1">
    <source>
        <dbReference type="ARBA" id="ARBA00004141"/>
    </source>
</evidence>
<dbReference type="EMBL" id="CAJNXB010000033">
    <property type="protein sequence ID" value="CAF2995304.1"/>
    <property type="molecule type" value="Genomic_DNA"/>
</dbReference>
<evidence type="ECO:0000259" key="9">
    <source>
        <dbReference type="PROSITE" id="PS50262"/>
    </source>
</evidence>
<comment type="caution">
    <text evidence="10">The sequence shown here is derived from an EMBL/GenBank/DDBJ whole genome shotgun (WGS) entry which is preliminary data.</text>
</comment>
<feature type="transmembrane region" description="Helical" evidence="8">
    <location>
        <begin position="96"/>
        <end position="114"/>
    </location>
</feature>
<evidence type="ECO:0000313" key="11">
    <source>
        <dbReference type="EMBL" id="CAF3232819.1"/>
    </source>
</evidence>
<dbReference type="PROSITE" id="PS50262">
    <property type="entry name" value="G_PROTEIN_RECEP_F1_2"/>
    <property type="match status" value="1"/>
</dbReference>
<evidence type="ECO:0000256" key="4">
    <source>
        <dbReference type="ARBA" id="ARBA00023040"/>
    </source>
</evidence>
<keyword evidence="3 8" id="KW-1133">Transmembrane helix</keyword>
<dbReference type="Proteomes" id="UP000663833">
    <property type="component" value="Unassembled WGS sequence"/>
</dbReference>
<evidence type="ECO:0000256" key="6">
    <source>
        <dbReference type="ARBA" id="ARBA00023170"/>
    </source>
</evidence>
<gene>
    <name evidence="13" type="ORF">HFQ381_LOCUS19093</name>
    <name evidence="11" type="ORF">LUA448_LOCUS3836</name>
    <name evidence="10" type="ORF">TIS948_LOCUS1182</name>
    <name evidence="12" type="ORF">UJA718_LOCUS17869</name>
</gene>
<protein>
    <recommendedName>
        <fullName evidence="9">G-protein coupled receptors family 1 profile domain-containing protein</fullName>
    </recommendedName>
</protein>
<evidence type="ECO:0000313" key="12">
    <source>
        <dbReference type="EMBL" id="CAF4382691.1"/>
    </source>
</evidence>
<feature type="transmembrane region" description="Helical" evidence="8">
    <location>
        <begin position="53"/>
        <end position="76"/>
    </location>
</feature>
<comment type="subcellular location">
    <subcellularLocation>
        <location evidence="1">Membrane</location>
        <topology evidence="1">Multi-pass membrane protein</topology>
    </subcellularLocation>
</comment>
<dbReference type="GO" id="GO:0004930">
    <property type="term" value="F:G protein-coupled receptor activity"/>
    <property type="evidence" value="ECO:0007669"/>
    <property type="project" value="UniProtKB-KW"/>
</dbReference>
<reference evidence="10" key="1">
    <citation type="submission" date="2021-02" db="EMBL/GenBank/DDBJ databases">
        <authorList>
            <person name="Nowell W R."/>
        </authorList>
    </citation>
    <scope>NUCLEOTIDE SEQUENCE</scope>
</reference>
<feature type="domain" description="G-protein coupled receptors family 1 profile" evidence="9">
    <location>
        <begin position="33"/>
        <end position="298"/>
    </location>
</feature>
<feature type="transmembrane region" description="Helical" evidence="8">
    <location>
        <begin position="17"/>
        <end position="41"/>
    </location>
</feature>
<dbReference type="EMBL" id="CAJOBP010002953">
    <property type="protein sequence ID" value="CAF4382691.1"/>
    <property type="molecule type" value="Genomic_DNA"/>
</dbReference>
<name>A0A817L2W5_9BILA</name>
<dbReference type="Gene3D" id="1.20.1070.10">
    <property type="entry name" value="Rhodopsin 7-helix transmembrane proteins"/>
    <property type="match status" value="1"/>
</dbReference>
<dbReference type="PANTHER" id="PTHR24243:SF233">
    <property type="entry name" value="THYROTROPIN-RELEASING HORMONE RECEPTOR"/>
    <property type="match status" value="1"/>
</dbReference>
<dbReference type="EMBL" id="CAJNYD010000224">
    <property type="protein sequence ID" value="CAF3232819.1"/>
    <property type="molecule type" value="Genomic_DNA"/>
</dbReference>
<evidence type="ECO:0000256" key="7">
    <source>
        <dbReference type="ARBA" id="ARBA00023224"/>
    </source>
</evidence>